<protein>
    <submittedName>
        <fullName evidence="2">Uncharacterized protein</fullName>
    </submittedName>
</protein>
<feature type="chain" id="PRO_5041415144" evidence="1">
    <location>
        <begin position="18"/>
        <end position="89"/>
    </location>
</feature>
<feature type="signal peptide" evidence="1">
    <location>
        <begin position="1"/>
        <end position="17"/>
    </location>
</feature>
<keyword evidence="1" id="KW-0732">Signal</keyword>
<reference evidence="2" key="1">
    <citation type="submission" date="2022-10" db="EMBL/GenBank/DDBJ databases">
        <title>Culturing micro-colonial fungi from biological soil crusts in the Mojave desert and describing Neophaeococcomyces mojavensis, and introducing the new genera and species Taxawa tesnikishii.</title>
        <authorList>
            <person name="Kurbessoian T."/>
            <person name="Stajich J.E."/>
        </authorList>
    </citation>
    <scope>NUCLEOTIDE SEQUENCE</scope>
    <source>
        <strain evidence="2">TK_41</strain>
    </source>
</reference>
<keyword evidence="3" id="KW-1185">Reference proteome</keyword>
<name>A0AA38XP14_9EURO</name>
<gene>
    <name evidence="2" type="ORF">H2200_000203</name>
</gene>
<dbReference type="Proteomes" id="UP001172673">
    <property type="component" value="Unassembled WGS sequence"/>
</dbReference>
<sequence length="89" mass="9047">MKTALAILPFLAAWSAATPVANPGPALNFLVARDDGITNHGTVLAGILGGLLGGGGTQIMTLNTTGAYIATTTLFVDVIYAMILDEGKD</sequence>
<comment type="caution">
    <text evidence="2">The sequence shown here is derived from an EMBL/GenBank/DDBJ whole genome shotgun (WGS) entry which is preliminary data.</text>
</comment>
<dbReference type="AlphaFoldDB" id="A0AA38XP14"/>
<evidence type="ECO:0000256" key="1">
    <source>
        <dbReference type="SAM" id="SignalP"/>
    </source>
</evidence>
<accession>A0AA38XP14</accession>
<proteinExistence type="predicted"/>
<dbReference type="EMBL" id="JAPDRK010000001">
    <property type="protein sequence ID" value="KAJ9616484.1"/>
    <property type="molecule type" value="Genomic_DNA"/>
</dbReference>
<evidence type="ECO:0000313" key="2">
    <source>
        <dbReference type="EMBL" id="KAJ9616484.1"/>
    </source>
</evidence>
<evidence type="ECO:0000313" key="3">
    <source>
        <dbReference type="Proteomes" id="UP001172673"/>
    </source>
</evidence>
<organism evidence="2 3">
    <name type="scientific">Cladophialophora chaetospira</name>
    <dbReference type="NCBI Taxonomy" id="386627"/>
    <lineage>
        <taxon>Eukaryota</taxon>
        <taxon>Fungi</taxon>
        <taxon>Dikarya</taxon>
        <taxon>Ascomycota</taxon>
        <taxon>Pezizomycotina</taxon>
        <taxon>Eurotiomycetes</taxon>
        <taxon>Chaetothyriomycetidae</taxon>
        <taxon>Chaetothyriales</taxon>
        <taxon>Herpotrichiellaceae</taxon>
        <taxon>Cladophialophora</taxon>
    </lineage>
</organism>